<accession>A0A7S9DV43</accession>
<evidence type="ECO:0000259" key="1">
    <source>
        <dbReference type="Pfam" id="PF12697"/>
    </source>
</evidence>
<sequence length="269" mass="30144">MTAPSLTLHFAHANGFPAGSYRQLFQQLPQHWKILAKPMFGHEPELPVGDNWQNQVQELIYYVEQHRTGEKIYAVGHSFGAIISFMAACKRPDLFAGLVAIDPPLVLGAGSFLLRTAKQTAYIDKITPARLAEYRNRQWARDTDLVTYFQTKSLFKNMQPACIADYVESATQVSGEHRNLAFEPKVEAEIFRNVPHNLDSFKGQLQCPGLLITGAQSDVCKAKHWRRFVNTNAMDHKELPGGHMLPLEHPKAVAGELVHTLSKWAAASL</sequence>
<dbReference type="EMBL" id="CP064795">
    <property type="protein sequence ID" value="QPG04527.1"/>
    <property type="molecule type" value="Genomic_DNA"/>
</dbReference>
<dbReference type="KEGG" id="smaa:IT774_09750"/>
<reference evidence="2 3" key="1">
    <citation type="submission" date="2020-11" db="EMBL/GenBank/DDBJ databases">
        <title>Complete genome sequence for Salinimonas sp. strain G2-b.</title>
        <authorList>
            <person name="Park S.-J."/>
        </authorList>
    </citation>
    <scope>NUCLEOTIDE SEQUENCE [LARGE SCALE GENOMIC DNA]</scope>
    <source>
        <strain evidence="2 3">G2-b</strain>
    </source>
</reference>
<proteinExistence type="predicted"/>
<dbReference type="InterPro" id="IPR029058">
    <property type="entry name" value="AB_hydrolase_fold"/>
</dbReference>
<dbReference type="GO" id="GO:0016787">
    <property type="term" value="F:hydrolase activity"/>
    <property type="evidence" value="ECO:0007669"/>
    <property type="project" value="UniProtKB-KW"/>
</dbReference>
<dbReference type="RefSeq" id="WP_195809621.1">
    <property type="nucleotide sequence ID" value="NZ_CP064795.1"/>
</dbReference>
<feature type="domain" description="AB hydrolase-1" evidence="1">
    <location>
        <begin position="10"/>
        <end position="254"/>
    </location>
</feature>
<evidence type="ECO:0000313" key="2">
    <source>
        <dbReference type="EMBL" id="QPG04527.1"/>
    </source>
</evidence>
<dbReference type="SUPFAM" id="SSF53474">
    <property type="entry name" value="alpha/beta-Hydrolases"/>
    <property type="match status" value="1"/>
</dbReference>
<dbReference type="Pfam" id="PF12697">
    <property type="entry name" value="Abhydrolase_6"/>
    <property type="match status" value="1"/>
</dbReference>
<name>A0A7S9DV43_9ALTE</name>
<dbReference type="Gene3D" id="3.40.50.1820">
    <property type="entry name" value="alpha/beta hydrolase"/>
    <property type="match status" value="1"/>
</dbReference>
<dbReference type="Proteomes" id="UP000595095">
    <property type="component" value="Chromosome"/>
</dbReference>
<dbReference type="InterPro" id="IPR050228">
    <property type="entry name" value="Carboxylesterase_BioH"/>
</dbReference>
<dbReference type="AlphaFoldDB" id="A0A7S9DV43"/>
<dbReference type="PANTHER" id="PTHR43194:SF2">
    <property type="entry name" value="PEROXISOMAL MEMBRANE PROTEIN LPX1"/>
    <property type="match status" value="1"/>
</dbReference>
<keyword evidence="3" id="KW-1185">Reference proteome</keyword>
<dbReference type="PANTHER" id="PTHR43194">
    <property type="entry name" value="HYDROLASE ALPHA/BETA FOLD FAMILY"/>
    <property type="match status" value="1"/>
</dbReference>
<evidence type="ECO:0000313" key="3">
    <source>
        <dbReference type="Proteomes" id="UP000595095"/>
    </source>
</evidence>
<dbReference type="InterPro" id="IPR000073">
    <property type="entry name" value="AB_hydrolase_1"/>
</dbReference>
<protein>
    <submittedName>
        <fullName evidence="2">Alpha/beta hydrolase</fullName>
    </submittedName>
</protein>
<organism evidence="2 3">
    <name type="scientific">Salinimonas marina</name>
    <dbReference type="NCBI Taxonomy" id="2785918"/>
    <lineage>
        <taxon>Bacteria</taxon>
        <taxon>Pseudomonadati</taxon>
        <taxon>Pseudomonadota</taxon>
        <taxon>Gammaproteobacteria</taxon>
        <taxon>Alteromonadales</taxon>
        <taxon>Alteromonadaceae</taxon>
        <taxon>Alteromonas/Salinimonas group</taxon>
        <taxon>Salinimonas</taxon>
    </lineage>
</organism>
<gene>
    <name evidence="2" type="ORF">IT774_09750</name>
</gene>
<keyword evidence="2" id="KW-0378">Hydrolase</keyword>